<evidence type="ECO:0000313" key="2">
    <source>
        <dbReference type="EMBL" id="RBP13828.1"/>
    </source>
</evidence>
<evidence type="ECO:0000313" key="3">
    <source>
        <dbReference type="Proteomes" id="UP000253529"/>
    </source>
</evidence>
<dbReference type="Pfam" id="PF05685">
    <property type="entry name" value="Uma2"/>
    <property type="match status" value="1"/>
</dbReference>
<accession>A0A366FGP3</accession>
<dbReference type="InterPro" id="IPR012296">
    <property type="entry name" value="Nuclease_put_TT1808"/>
</dbReference>
<proteinExistence type="predicted"/>
<dbReference type="PANTHER" id="PTHR36558">
    <property type="entry name" value="GLR1098 PROTEIN"/>
    <property type="match status" value="1"/>
</dbReference>
<dbReference type="GO" id="GO:0004519">
    <property type="term" value="F:endonuclease activity"/>
    <property type="evidence" value="ECO:0007669"/>
    <property type="project" value="UniProtKB-KW"/>
</dbReference>
<feature type="domain" description="Putative restriction endonuclease" evidence="1">
    <location>
        <begin position="11"/>
        <end position="174"/>
    </location>
</feature>
<protein>
    <submittedName>
        <fullName evidence="2">Uma2 family endonuclease</fullName>
    </submittedName>
</protein>
<dbReference type="EMBL" id="QNRK01000011">
    <property type="protein sequence ID" value="RBP13828.1"/>
    <property type="molecule type" value="Genomic_DNA"/>
</dbReference>
<keyword evidence="2" id="KW-0378">Hydrolase</keyword>
<name>A0A366FGP3_9HYPH</name>
<evidence type="ECO:0000259" key="1">
    <source>
        <dbReference type="Pfam" id="PF05685"/>
    </source>
</evidence>
<keyword evidence="2" id="KW-0255">Endonuclease</keyword>
<dbReference type="InterPro" id="IPR008538">
    <property type="entry name" value="Uma2"/>
</dbReference>
<dbReference type="CDD" id="cd06260">
    <property type="entry name" value="DUF820-like"/>
    <property type="match status" value="1"/>
</dbReference>
<comment type="caution">
    <text evidence="2">The sequence shown here is derived from an EMBL/GenBank/DDBJ whole genome shotgun (WGS) entry which is preliminary data.</text>
</comment>
<keyword evidence="2" id="KW-0540">Nuclease</keyword>
<dbReference type="PANTHER" id="PTHR36558:SF1">
    <property type="entry name" value="RESTRICTION ENDONUCLEASE DOMAIN-CONTAINING PROTEIN-RELATED"/>
    <property type="match status" value="1"/>
</dbReference>
<dbReference type="RefSeq" id="WP_245427652.1">
    <property type="nucleotide sequence ID" value="NZ_QNRK01000011.1"/>
</dbReference>
<sequence>MSIAAETPMTVEAFLAWAEGLDGRWQLLDSRPIAMAPERAAHLLTKAQAWDALYRAVGRAGLPCTVFPDGATVRVSARTAFEPDALVTCDPRVPPDAIEIPNPLIVVEVLSEGAADPTFGAKLENYFSLPSVAHYLIVDPERRTLIHHRRGRGDVIETRILTAGPLPLEPPGLALAVEDFFVPP</sequence>
<dbReference type="Gene3D" id="3.90.1570.10">
    <property type="entry name" value="tt1808, chain A"/>
    <property type="match status" value="1"/>
</dbReference>
<keyword evidence="3" id="KW-1185">Reference proteome</keyword>
<dbReference type="SUPFAM" id="SSF52980">
    <property type="entry name" value="Restriction endonuclease-like"/>
    <property type="match status" value="1"/>
</dbReference>
<reference evidence="2 3" key="1">
    <citation type="submission" date="2018-06" db="EMBL/GenBank/DDBJ databases">
        <title>Genomic Encyclopedia of Type Strains, Phase IV (KMG-IV): sequencing the most valuable type-strain genomes for metagenomic binning, comparative biology and taxonomic classification.</title>
        <authorList>
            <person name="Goeker M."/>
        </authorList>
    </citation>
    <scope>NUCLEOTIDE SEQUENCE [LARGE SCALE GENOMIC DNA]</scope>
    <source>
        <strain evidence="2 3">DSM 24875</strain>
    </source>
</reference>
<dbReference type="AlphaFoldDB" id="A0A366FGP3"/>
<organism evidence="2 3">
    <name type="scientific">Roseiarcus fermentans</name>
    <dbReference type="NCBI Taxonomy" id="1473586"/>
    <lineage>
        <taxon>Bacteria</taxon>
        <taxon>Pseudomonadati</taxon>
        <taxon>Pseudomonadota</taxon>
        <taxon>Alphaproteobacteria</taxon>
        <taxon>Hyphomicrobiales</taxon>
        <taxon>Roseiarcaceae</taxon>
        <taxon>Roseiarcus</taxon>
    </lineage>
</organism>
<gene>
    <name evidence="2" type="ORF">DFR50_11190</name>
</gene>
<dbReference type="Proteomes" id="UP000253529">
    <property type="component" value="Unassembled WGS sequence"/>
</dbReference>
<dbReference type="InterPro" id="IPR011335">
    <property type="entry name" value="Restrct_endonuc-II-like"/>
</dbReference>